<protein>
    <recommendedName>
        <fullName evidence="3">CdiI immunity protein domain-containing protein</fullName>
    </recommendedName>
</protein>
<reference evidence="1 2" key="1">
    <citation type="submission" date="2021-05" db="EMBL/GenBank/DDBJ databases">
        <title>Kineosporia and Streptomyces sp. nov. two new marine actinobacteria isolated from Coral.</title>
        <authorList>
            <person name="Buangrab K."/>
            <person name="Sutthacheep M."/>
            <person name="Yeemin T."/>
            <person name="Harunari E."/>
            <person name="Igarashi Y."/>
            <person name="Kanchanasin P."/>
            <person name="Tanasupawat S."/>
            <person name="Phongsopitanun W."/>
        </authorList>
    </citation>
    <scope>NUCLEOTIDE SEQUENCE [LARGE SCALE GENOMIC DNA]</scope>
    <source>
        <strain evidence="1 2">J2-2</strain>
    </source>
</reference>
<organism evidence="1 2">
    <name type="scientific">Kineosporia corallincola</name>
    <dbReference type="NCBI Taxonomy" id="2835133"/>
    <lineage>
        <taxon>Bacteria</taxon>
        <taxon>Bacillati</taxon>
        <taxon>Actinomycetota</taxon>
        <taxon>Actinomycetes</taxon>
        <taxon>Kineosporiales</taxon>
        <taxon>Kineosporiaceae</taxon>
        <taxon>Kineosporia</taxon>
    </lineage>
</organism>
<evidence type="ECO:0000313" key="2">
    <source>
        <dbReference type="Proteomes" id="UP001197247"/>
    </source>
</evidence>
<keyword evidence="2" id="KW-1185">Reference proteome</keyword>
<evidence type="ECO:0008006" key="3">
    <source>
        <dbReference type="Google" id="ProtNLM"/>
    </source>
</evidence>
<dbReference type="Proteomes" id="UP001197247">
    <property type="component" value="Unassembled WGS sequence"/>
</dbReference>
<evidence type="ECO:0000313" key="1">
    <source>
        <dbReference type="EMBL" id="MBT0768534.1"/>
    </source>
</evidence>
<dbReference type="RefSeq" id="WP_214154828.1">
    <property type="nucleotide sequence ID" value="NZ_JAHBAY010000002.1"/>
</dbReference>
<proteinExistence type="predicted"/>
<accession>A0ABS5TG01</accession>
<dbReference type="EMBL" id="JAHBAY010000002">
    <property type="protein sequence ID" value="MBT0768534.1"/>
    <property type="molecule type" value="Genomic_DNA"/>
</dbReference>
<comment type="caution">
    <text evidence="1">The sequence shown here is derived from an EMBL/GenBank/DDBJ whole genome shotgun (WGS) entry which is preliminary data.</text>
</comment>
<sequence>MASAPDTRTFLELSGDMMDVNSLIRGWEDHFVHQVANLRDESLRQSFRRGFAHSVTGGLTPQEYERATGWDFDTPAELHEHLRTLWTRFYGDADPRDSLT</sequence>
<name>A0ABS5TG01_9ACTN</name>
<gene>
    <name evidence="1" type="ORF">KIH74_06330</name>
</gene>